<reference evidence="3 4" key="1">
    <citation type="submission" date="2017-04" db="EMBL/GenBank/DDBJ databases">
        <authorList>
            <person name="Afonso C.L."/>
            <person name="Miller P.J."/>
            <person name="Scott M.A."/>
            <person name="Spackman E."/>
            <person name="Goraichik I."/>
            <person name="Dimitrov K.M."/>
            <person name="Suarez D.L."/>
            <person name="Swayne D.E."/>
        </authorList>
    </citation>
    <scope>NUCLEOTIDE SEQUENCE [LARGE SCALE GENOMIC DNA]</scope>
    <source>
        <strain evidence="3 4">609q</strain>
    </source>
</reference>
<dbReference type="RefSeq" id="WP_094496659.1">
    <property type="nucleotide sequence ID" value="NZ_NGNV01000063.1"/>
</dbReference>
<accession>A0A256L909</accession>
<dbReference type="EMBL" id="NGNX01000063">
    <property type="protein sequence ID" value="OYR89894.1"/>
    <property type="molecule type" value="Genomic_DNA"/>
</dbReference>
<evidence type="ECO:0000313" key="3">
    <source>
        <dbReference type="EMBL" id="OYR89894.1"/>
    </source>
</evidence>
<sequence>MNASQTTVSFVIPGQPVGQGRPRFTTRGRYPHAVDPPKSRQYKNLVKKLAYDAYQGEPLDGPIKIKLIHYFEIPKSYSKKRKKACLEGTERPTKKPDIDNVYKGIADAMSGIIYQDDKQIVEDMQEQWYSLMPCVQVEVMQI</sequence>
<comment type="caution">
    <text evidence="3">The sequence shown here is derived from an EMBL/GenBank/DDBJ whole genome shotgun (WGS) entry which is preliminary data.</text>
</comment>
<name>A0A256L909_9LACO</name>
<evidence type="ECO:0000313" key="4">
    <source>
        <dbReference type="Proteomes" id="UP000215828"/>
    </source>
</evidence>
<dbReference type="Gene3D" id="3.30.1330.70">
    <property type="entry name" value="Holliday junction resolvase RusA"/>
    <property type="match status" value="1"/>
</dbReference>
<organism evidence="3 4">
    <name type="scientific">Lactobacillus taiwanensis</name>
    <dbReference type="NCBI Taxonomy" id="508451"/>
    <lineage>
        <taxon>Bacteria</taxon>
        <taxon>Bacillati</taxon>
        <taxon>Bacillota</taxon>
        <taxon>Bacilli</taxon>
        <taxon>Lactobacillales</taxon>
        <taxon>Lactobacillaceae</taxon>
        <taxon>Lactobacillus</taxon>
    </lineage>
</organism>
<feature type="region of interest" description="Disordered" evidence="1">
    <location>
        <begin position="1"/>
        <end position="37"/>
    </location>
</feature>
<dbReference type="Proteomes" id="UP000215828">
    <property type="component" value="Unassembled WGS sequence"/>
</dbReference>
<evidence type="ECO:0000256" key="1">
    <source>
        <dbReference type="SAM" id="MobiDB-lite"/>
    </source>
</evidence>
<evidence type="ECO:0000313" key="2">
    <source>
        <dbReference type="EMBL" id="OYR86869.1"/>
    </source>
</evidence>
<dbReference type="InterPro" id="IPR008822">
    <property type="entry name" value="Endonuclease_RusA-like"/>
</dbReference>
<dbReference type="Proteomes" id="UP000216316">
    <property type="component" value="Unassembled WGS sequence"/>
</dbReference>
<gene>
    <name evidence="2" type="ORF">CBF53_10490</name>
    <name evidence="3" type="ORF">CBF70_11000</name>
</gene>
<dbReference type="EMBL" id="NGNV01000063">
    <property type="protein sequence ID" value="OYR86869.1"/>
    <property type="molecule type" value="Genomic_DNA"/>
</dbReference>
<dbReference type="GO" id="GO:0006281">
    <property type="term" value="P:DNA repair"/>
    <property type="evidence" value="ECO:0007669"/>
    <property type="project" value="InterPro"/>
</dbReference>
<evidence type="ECO:0000313" key="5">
    <source>
        <dbReference type="Proteomes" id="UP000216316"/>
    </source>
</evidence>
<dbReference type="GO" id="GO:0006310">
    <property type="term" value="P:DNA recombination"/>
    <property type="evidence" value="ECO:0007669"/>
    <property type="project" value="InterPro"/>
</dbReference>
<proteinExistence type="predicted"/>
<dbReference type="SUPFAM" id="SSF103084">
    <property type="entry name" value="Holliday junction resolvase RusA"/>
    <property type="match status" value="1"/>
</dbReference>
<dbReference type="Pfam" id="PF05866">
    <property type="entry name" value="RusA"/>
    <property type="match status" value="1"/>
</dbReference>
<reference evidence="4 5" key="3">
    <citation type="submission" date="2017-09" db="EMBL/GenBank/DDBJ databases">
        <title>Tripartite evolution among Lactobacillus johnsonii, Lactobacillus taiwanensis, Lactobacillus reuteri and their rodent host.</title>
        <authorList>
            <person name="Wang T."/>
            <person name="Knowles S."/>
            <person name="Cheng C."/>
        </authorList>
    </citation>
    <scope>NUCLEOTIDE SEQUENCE [LARGE SCALE GENOMIC DNA]</scope>
    <source>
        <strain evidence="3 4">609q</strain>
        <strain evidence="2 5">609u</strain>
    </source>
</reference>
<dbReference type="InterPro" id="IPR036614">
    <property type="entry name" value="RusA-like_sf"/>
</dbReference>
<dbReference type="GO" id="GO:0000287">
    <property type="term" value="F:magnesium ion binding"/>
    <property type="evidence" value="ECO:0007669"/>
    <property type="project" value="InterPro"/>
</dbReference>
<dbReference type="AlphaFoldDB" id="A0A256L909"/>
<keyword evidence="5" id="KW-1185">Reference proteome</keyword>
<protein>
    <submittedName>
        <fullName evidence="3">Uncharacterized protein</fullName>
    </submittedName>
</protein>
<reference evidence="2 5" key="2">
    <citation type="submission" date="2017-05" db="EMBL/GenBank/DDBJ databases">
        <authorList>
            <person name="Lin X.B."/>
            <person name="Stothard P."/>
            <person name="Tasseva G."/>
            <person name="Walter J."/>
        </authorList>
    </citation>
    <scope>NUCLEOTIDE SEQUENCE [LARGE SCALE GENOMIC DNA]</scope>
    <source>
        <strain evidence="2 5">609u</strain>
    </source>
</reference>